<feature type="compositionally biased region" description="Low complexity" evidence="1">
    <location>
        <begin position="232"/>
        <end position="257"/>
    </location>
</feature>
<dbReference type="InterPro" id="IPR057511">
    <property type="entry name" value="WH_GDS1"/>
</dbReference>
<feature type="compositionally biased region" description="Acidic residues" evidence="1">
    <location>
        <begin position="347"/>
        <end position="356"/>
    </location>
</feature>
<feature type="region of interest" description="Disordered" evidence="1">
    <location>
        <begin position="339"/>
        <end position="401"/>
    </location>
</feature>
<evidence type="ECO:0000256" key="1">
    <source>
        <dbReference type="SAM" id="MobiDB-lite"/>
    </source>
</evidence>
<feature type="compositionally biased region" description="Acidic residues" evidence="1">
    <location>
        <begin position="192"/>
        <end position="202"/>
    </location>
</feature>
<keyword evidence="4" id="KW-1185">Reference proteome</keyword>
<feature type="compositionally biased region" description="Low complexity" evidence="1">
    <location>
        <begin position="182"/>
        <end position="191"/>
    </location>
</feature>
<dbReference type="Proteomes" id="UP000244722">
    <property type="component" value="Unassembled WGS sequence"/>
</dbReference>
<comment type="caution">
    <text evidence="3">The sequence shown here is derived from an EMBL/GenBank/DDBJ whole genome shotgun (WGS) entry which is preliminary data.</text>
</comment>
<accession>A0A2T6ZT89</accession>
<sequence length="414" mass="44476">MVYNTRRKSLSLPSLGIHLPQSSRSSPSSSATKSEPPQKRVKRDHSPLSAGGYDTIRRNNLPPSPPPECRISHEGINDEIVSGVVDVLERSGNRPHTVKELAAVLAPVLGVVENSANPHAIISSRLNTYLKRPSSSSSSASNQCVLSKELITTHPKRIYFYLSALPHQPIPNSHHPQISVASPIPTTPSTSDTEDPDVEENEDLCRRREFSPSPEVDLDFTSHELSPPSPVPSVTSGTTAASASLSGSKSALSSPPLEGDEQEFSQSAIYICRRSASRETSNPPSSVAGEKRNRGEYEADGHGEPGGDGILLGYSHAVVSSAVGGVVTGVGVLDSSSGLAHVKREDGEDDEDDEDIREGRVEPRDEEVTEVERTREESEKPAGLGLGSWGGEFERHLGSPESVELDELDDLFDF</sequence>
<organism evidence="3 4">
    <name type="scientific">Tuber borchii</name>
    <name type="common">White truffle</name>
    <dbReference type="NCBI Taxonomy" id="42251"/>
    <lineage>
        <taxon>Eukaryota</taxon>
        <taxon>Fungi</taxon>
        <taxon>Dikarya</taxon>
        <taxon>Ascomycota</taxon>
        <taxon>Pezizomycotina</taxon>
        <taxon>Pezizomycetes</taxon>
        <taxon>Pezizales</taxon>
        <taxon>Tuberaceae</taxon>
        <taxon>Tuber</taxon>
    </lineage>
</organism>
<dbReference type="Pfam" id="PF25318">
    <property type="entry name" value="WHD_GDS1"/>
    <property type="match status" value="1"/>
</dbReference>
<name>A0A2T6ZT89_TUBBO</name>
<feature type="domain" description="GDS1 winged helix" evidence="2">
    <location>
        <begin position="72"/>
        <end position="169"/>
    </location>
</feature>
<evidence type="ECO:0000313" key="4">
    <source>
        <dbReference type="Proteomes" id="UP000244722"/>
    </source>
</evidence>
<feature type="region of interest" description="Disordered" evidence="1">
    <location>
        <begin position="172"/>
        <end position="262"/>
    </location>
</feature>
<gene>
    <name evidence="3" type="ORF">B9Z19DRAFT_41447</name>
</gene>
<dbReference type="EMBL" id="NESQ01000109">
    <property type="protein sequence ID" value="PUU78709.1"/>
    <property type="molecule type" value="Genomic_DNA"/>
</dbReference>
<feature type="region of interest" description="Disordered" evidence="1">
    <location>
        <begin position="275"/>
        <end position="312"/>
    </location>
</feature>
<feature type="region of interest" description="Disordered" evidence="1">
    <location>
        <begin position="1"/>
        <end position="73"/>
    </location>
</feature>
<feature type="compositionally biased region" description="Low complexity" evidence="1">
    <location>
        <begin position="20"/>
        <end position="35"/>
    </location>
</feature>
<dbReference type="AlphaFoldDB" id="A0A2T6ZT89"/>
<feature type="compositionally biased region" description="Basic and acidic residues" evidence="1">
    <location>
        <begin position="289"/>
        <end position="305"/>
    </location>
</feature>
<feature type="compositionally biased region" description="Basic and acidic residues" evidence="1">
    <location>
        <begin position="370"/>
        <end position="380"/>
    </location>
</feature>
<evidence type="ECO:0000313" key="3">
    <source>
        <dbReference type="EMBL" id="PUU78709.1"/>
    </source>
</evidence>
<dbReference type="STRING" id="42251.A0A2T6ZT89"/>
<protein>
    <recommendedName>
        <fullName evidence="2">GDS1 winged helix domain-containing protein</fullName>
    </recommendedName>
</protein>
<reference evidence="3 4" key="1">
    <citation type="submission" date="2017-04" db="EMBL/GenBank/DDBJ databases">
        <title>Draft genome sequence of Tuber borchii Vittad., a whitish edible truffle.</title>
        <authorList>
            <consortium name="DOE Joint Genome Institute"/>
            <person name="Murat C."/>
            <person name="Kuo A."/>
            <person name="Barry K.W."/>
            <person name="Clum A."/>
            <person name="Dockter R.B."/>
            <person name="Fauchery L."/>
            <person name="Iotti M."/>
            <person name="Kohler A."/>
            <person name="Labutti K."/>
            <person name="Lindquist E.A."/>
            <person name="Lipzen A."/>
            <person name="Ohm R.A."/>
            <person name="Wang M."/>
            <person name="Grigoriev I.V."/>
            <person name="Zambonelli A."/>
            <person name="Martin F.M."/>
        </authorList>
    </citation>
    <scope>NUCLEOTIDE SEQUENCE [LARGE SCALE GENOMIC DNA]</scope>
    <source>
        <strain evidence="3 4">Tbo3840</strain>
    </source>
</reference>
<dbReference type="OrthoDB" id="4150221at2759"/>
<evidence type="ECO:0000259" key="2">
    <source>
        <dbReference type="Pfam" id="PF25318"/>
    </source>
</evidence>
<proteinExistence type="predicted"/>